<name>C3YNJ4_BRAFL</name>
<gene>
    <name evidence="8" type="ORF">BRAFLDRAFT_121493</name>
</gene>
<dbReference type="Gene3D" id="4.10.75.10">
    <property type="entry name" value="Elafin-like"/>
    <property type="match status" value="1"/>
</dbReference>
<evidence type="ECO:0000256" key="3">
    <source>
        <dbReference type="ARBA" id="ARBA00022729"/>
    </source>
</evidence>
<dbReference type="CDD" id="cd00198">
    <property type="entry name" value="vWFA"/>
    <property type="match status" value="1"/>
</dbReference>
<reference evidence="8" key="1">
    <citation type="journal article" date="2008" name="Nature">
        <title>The amphioxus genome and the evolution of the chordate karyotype.</title>
        <authorList>
            <consortium name="US DOE Joint Genome Institute (JGI-PGF)"/>
            <person name="Putnam N.H."/>
            <person name="Butts T."/>
            <person name="Ferrier D.E.K."/>
            <person name="Furlong R.F."/>
            <person name="Hellsten U."/>
            <person name="Kawashima T."/>
            <person name="Robinson-Rechavi M."/>
            <person name="Shoguchi E."/>
            <person name="Terry A."/>
            <person name="Yu J.-K."/>
            <person name="Benito-Gutierrez E.L."/>
            <person name="Dubchak I."/>
            <person name="Garcia-Fernandez J."/>
            <person name="Gibson-Brown J.J."/>
            <person name="Grigoriev I.V."/>
            <person name="Horton A.C."/>
            <person name="de Jong P.J."/>
            <person name="Jurka J."/>
            <person name="Kapitonov V.V."/>
            <person name="Kohara Y."/>
            <person name="Kuroki Y."/>
            <person name="Lindquist E."/>
            <person name="Lucas S."/>
            <person name="Osoegawa K."/>
            <person name="Pennacchio L.A."/>
            <person name="Salamov A.A."/>
            <person name="Satou Y."/>
            <person name="Sauka-Spengler T."/>
            <person name="Schmutz J."/>
            <person name="Shin-I T."/>
            <person name="Toyoda A."/>
            <person name="Bronner-Fraser M."/>
            <person name="Fujiyama A."/>
            <person name="Holland L.Z."/>
            <person name="Holland P.W.H."/>
            <person name="Satoh N."/>
            <person name="Rokhsar D.S."/>
        </authorList>
    </citation>
    <scope>NUCLEOTIDE SEQUENCE [LARGE SCALE GENOMIC DNA]</scope>
    <source>
        <strain evidence="8">S238N-H82</strain>
        <tissue evidence="8">Testes</tissue>
    </source>
</reference>
<dbReference type="InterPro" id="IPR036465">
    <property type="entry name" value="vWFA_dom_sf"/>
</dbReference>
<accession>C3YNJ4</accession>
<dbReference type="InterPro" id="IPR025155">
    <property type="entry name" value="WxxW_domain"/>
</dbReference>
<evidence type="ECO:0000313" key="8">
    <source>
        <dbReference type="EMBL" id="EEN58300.1"/>
    </source>
</evidence>
<dbReference type="EMBL" id="GG666533">
    <property type="protein sequence ID" value="EEN58300.1"/>
    <property type="molecule type" value="Genomic_DNA"/>
</dbReference>
<dbReference type="InterPro" id="IPR039675">
    <property type="entry name" value="CILP1/CILP2"/>
</dbReference>
<dbReference type="Pfam" id="PF00095">
    <property type="entry name" value="WAP"/>
    <property type="match status" value="1"/>
</dbReference>
<keyword evidence="4" id="KW-0325">Glycoprotein</keyword>
<dbReference type="Pfam" id="PF00092">
    <property type="entry name" value="VWA"/>
    <property type="match status" value="1"/>
</dbReference>
<evidence type="ECO:0000259" key="7">
    <source>
        <dbReference type="PROSITE" id="PS51390"/>
    </source>
</evidence>
<dbReference type="CDD" id="cd00199">
    <property type="entry name" value="WAP"/>
    <property type="match status" value="1"/>
</dbReference>
<keyword evidence="3" id="KW-0732">Signal</keyword>
<dbReference type="PROSITE" id="PS51390">
    <property type="entry name" value="WAP"/>
    <property type="match status" value="1"/>
</dbReference>
<evidence type="ECO:0000256" key="1">
    <source>
        <dbReference type="ARBA" id="ARBA00004613"/>
    </source>
</evidence>
<dbReference type="SMART" id="SM00327">
    <property type="entry name" value="VWA"/>
    <property type="match status" value="1"/>
</dbReference>
<dbReference type="SUPFAM" id="SSF57256">
    <property type="entry name" value="Elafin-like"/>
    <property type="match status" value="1"/>
</dbReference>
<evidence type="ECO:0000259" key="6">
    <source>
        <dbReference type="PROSITE" id="PS50234"/>
    </source>
</evidence>
<evidence type="ECO:0008006" key="9">
    <source>
        <dbReference type="Google" id="ProtNLM"/>
    </source>
</evidence>
<comment type="subcellular location">
    <subcellularLocation>
        <location evidence="1">Secreted</location>
    </subcellularLocation>
</comment>
<evidence type="ECO:0000256" key="2">
    <source>
        <dbReference type="ARBA" id="ARBA00022525"/>
    </source>
</evidence>
<dbReference type="InterPro" id="IPR008197">
    <property type="entry name" value="WAP_dom"/>
</dbReference>
<dbReference type="SUPFAM" id="SSF53300">
    <property type="entry name" value="vWA-like"/>
    <property type="match status" value="1"/>
</dbReference>
<dbReference type="PROSITE" id="PS50234">
    <property type="entry name" value="VWFA"/>
    <property type="match status" value="1"/>
</dbReference>
<dbReference type="eggNOG" id="ENOG502R7BT">
    <property type="taxonomic scope" value="Eukaryota"/>
</dbReference>
<dbReference type="InterPro" id="IPR002035">
    <property type="entry name" value="VWF_A"/>
</dbReference>
<dbReference type="InParanoid" id="C3YNJ4"/>
<dbReference type="Pfam" id="PF13330">
    <property type="entry name" value="Mucin2_WxxW"/>
    <property type="match status" value="4"/>
</dbReference>
<proteinExistence type="predicted"/>
<dbReference type="PANTHER" id="PTHR15031">
    <property type="entry name" value="CARTILAGE INTERMEDIATE LAYER PROTEIN CLIP"/>
    <property type="match status" value="1"/>
</dbReference>
<dbReference type="Gene3D" id="3.40.50.410">
    <property type="entry name" value="von Willebrand factor, type A domain"/>
    <property type="match status" value="1"/>
</dbReference>
<dbReference type="GO" id="GO:0005576">
    <property type="term" value="C:extracellular region"/>
    <property type="evidence" value="ECO:0007669"/>
    <property type="project" value="UniProtKB-SubCell"/>
</dbReference>
<evidence type="ECO:0000256" key="4">
    <source>
        <dbReference type="ARBA" id="ARBA00023180"/>
    </source>
</evidence>
<dbReference type="PANTHER" id="PTHR15031:SF4">
    <property type="entry name" value="CARTILAGE INTERMEDIATE LAYER PROTEIN 1"/>
    <property type="match status" value="1"/>
</dbReference>
<dbReference type="InterPro" id="IPR036645">
    <property type="entry name" value="Elafin-like_sf"/>
</dbReference>
<feature type="domain" description="WAP" evidence="7">
    <location>
        <begin position="748"/>
        <end position="794"/>
    </location>
</feature>
<feature type="region of interest" description="Disordered" evidence="5">
    <location>
        <begin position="109"/>
        <end position="144"/>
    </location>
</feature>
<evidence type="ECO:0000256" key="5">
    <source>
        <dbReference type="SAM" id="MobiDB-lite"/>
    </source>
</evidence>
<protein>
    <recommendedName>
        <fullName evidence="9">VWFA domain-containing protein</fullName>
    </recommendedName>
</protein>
<keyword evidence="2" id="KW-0964">Secreted</keyword>
<organism>
    <name type="scientific">Branchiostoma floridae</name>
    <name type="common">Florida lancelet</name>
    <name type="synonym">Amphioxus</name>
    <dbReference type="NCBI Taxonomy" id="7739"/>
    <lineage>
        <taxon>Eukaryota</taxon>
        <taxon>Metazoa</taxon>
        <taxon>Chordata</taxon>
        <taxon>Cephalochordata</taxon>
        <taxon>Leptocardii</taxon>
        <taxon>Amphioxiformes</taxon>
        <taxon>Branchiostomatidae</taxon>
        <taxon>Branchiostoma</taxon>
    </lineage>
</organism>
<dbReference type="GO" id="GO:0030414">
    <property type="term" value="F:peptidase inhibitor activity"/>
    <property type="evidence" value="ECO:0007669"/>
    <property type="project" value="InterPro"/>
</dbReference>
<dbReference type="SMART" id="SM00217">
    <property type="entry name" value="WAP"/>
    <property type="match status" value="1"/>
</dbReference>
<feature type="domain" description="VWFA" evidence="6">
    <location>
        <begin position="578"/>
        <end position="762"/>
    </location>
</feature>
<sequence length="830" mass="91786">MILDDVASCRSLPAVLNSVQPTYCEIPDDIAAAQRPLPGLPNIYWDIPDVAIPGLVRAASLPTVTCSRGGAADDASSCRSLPAVLSIEPAYSDIPDHIAAAQRPLPVLPSSYGDFPDQEASPQRPLPSSRHTYSEIPDDEESGPMPFYDDVAEFLHRVLRNRGWLQNRRAVRYNTTTSSRHPYIRPVATYGSSEETKVQIKNFYRNASEVQGIKARRQLRTALVSKPSDQGLRTYVNVTDAVLSMGRHVTEAHIAILASPDAYCTMGILREETHSTPRRPSLPLFNWRVLGACPRWTPWFDRDNPSVTGDWEVLSHLRPENPGQICRSPIDIQVRVKGTGQDAFLTGEVFEFYDVTTGFVCKKEDQPDNTCLDYEVRFCCPLGLRPEYPGKICPRPTDVEARVIATQQEASQTGETFVFYDTANGFACRNTQQRDQRCLDYEVRFCCPATCARLTQWFDRDNISGTGDWEILYALANGNPGSMYHVTFVFYDTANGFACRNSQQRDQRCLDYEVRICCPDPFLPNYYCGLGGQRCPRGYYCEIEPADRWAVCCPSEVEPTMPPPPPNREPKTPVCSLDLILVVDLSSSISMSAFFSIKRLIIDLIYCFIEFCVDVGIGIITYDCVLTWYLPVCTYPMENPTLIDTVNCLMYAAGGETHTGGALRYMADTADFRDGFPRAAVVITDGQSDDDYTAEVAAARSAGIGLWGVAAGHPLVLNPAALADIAGGSDRVFGTRFPAACKLARRVLAEHCGQCPDVTGQVGICMEMCSSDSDCRAGQLCCSNGCGHTCQDPDFESYNCQRTDSFRAGSTRIILGDQCGAWFQPVQSPK</sequence>
<dbReference type="AlphaFoldDB" id="C3YNJ4"/>